<dbReference type="AlphaFoldDB" id="A0A840PHH0"/>
<feature type="transmembrane region" description="Helical" evidence="1">
    <location>
        <begin position="130"/>
        <end position="152"/>
    </location>
</feature>
<protein>
    <submittedName>
        <fullName evidence="2">Uncharacterized protein</fullName>
    </submittedName>
</protein>
<name>A0A840PHH0_9ACTN</name>
<sequence>MSGRSAAGAAIFLAGFKLAAYARSHRLFQPLIGLIVMLGIFYAVAVPAGAETSSYADSAGLLIVVFAWAARGLLDTEPAEQRLVSMTAAGSAGREVIAGLVAAAAVNAGLAAVAVGTPLLYGFAVTPGPAVILQGAALHALGALVGTALGALTSRPVFPSPATSMLALFGGYVGLLLLSATPAGRVLVPVLGWMRAAGDGTLTASFAAFAVPTVLWSAAALTAYALLRRTRP</sequence>
<evidence type="ECO:0000313" key="3">
    <source>
        <dbReference type="Proteomes" id="UP000578449"/>
    </source>
</evidence>
<feature type="transmembrane region" description="Helical" evidence="1">
    <location>
        <begin position="204"/>
        <end position="227"/>
    </location>
</feature>
<keyword evidence="1" id="KW-0812">Transmembrane</keyword>
<feature type="transmembrane region" description="Helical" evidence="1">
    <location>
        <begin position="31"/>
        <end position="49"/>
    </location>
</feature>
<accession>A0A840PHH0</accession>
<keyword evidence="1" id="KW-1133">Transmembrane helix</keyword>
<evidence type="ECO:0000256" key="1">
    <source>
        <dbReference type="SAM" id="Phobius"/>
    </source>
</evidence>
<proteinExistence type="predicted"/>
<reference evidence="2 3" key="1">
    <citation type="submission" date="2020-08" db="EMBL/GenBank/DDBJ databases">
        <title>Genomic Encyclopedia of Type Strains, Phase IV (KMG-IV): sequencing the most valuable type-strain genomes for metagenomic binning, comparative biology and taxonomic classification.</title>
        <authorList>
            <person name="Goeker M."/>
        </authorList>
    </citation>
    <scope>NUCLEOTIDE SEQUENCE [LARGE SCALE GENOMIC DNA]</scope>
    <source>
        <strain evidence="2 3">DSM 45615</strain>
    </source>
</reference>
<gene>
    <name evidence="2" type="ORF">HNP84_008039</name>
</gene>
<keyword evidence="3" id="KW-1185">Reference proteome</keyword>
<organism evidence="2 3">
    <name type="scientific">Thermocatellispora tengchongensis</name>
    <dbReference type="NCBI Taxonomy" id="1073253"/>
    <lineage>
        <taxon>Bacteria</taxon>
        <taxon>Bacillati</taxon>
        <taxon>Actinomycetota</taxon>
        <taxon>Actinomycetes</taxon>
        <taxon>Streptosporangiales</taxon>
        <taxon>Streptosporangiaceae</taxon>
        <taxon>Thermocatellispora</taxon>
    </lineage>
</organism>
<feature type="transmembrane region" description="Helical" evidence="1">
    <location>
        <begin position="55"/>
        <end position="74"/>
    </location>
</feature>
<keyword evidence="1" id="KW-0472">Membrane</keyword>
<dbReference type="RefSeq" id="WP_185055160.1">
    <property type="nucleotide sequence ID" value="NZ_BAABIX010000018.1"/>
</dbReference>
<dbReference type="Proteomes" id="UP000578449">
    <property type="component" value="Unassembled WGS sequence"/>
</dbReference>
<feature type="transmembrane region" description="Helical" evidence="1">
    <location>
        <begin position="164"/>
        <end position="184"/>
    </location>
</feature>
<dbReference type="EMBL" id="JACHGN010000022">
    <property type="protein sequence ID" value="MBB5138286.1"/>
    <property type="molecule type" value="Genomic_DNA"/>
</dbReference>
<comment type="caution">
    <text evidence="2">The sequence shown here is derived from an EMBL/GenBank/DDBJ whole genome shotgun (WGS) entry which is preliminary data.</text>
</comment>
<feature type="transmembrane region" description="Helical" evidence="1">
    <location>
        <begin position="95"/>
        <end position="124"/>
    </location>
</feature>
<evidence type="ECO:0000313" key="2">
    <source>
        <dbReference type="EMBL" id="MBB5138286.1"/>
    </source>
</evidence>